<dbReference type="EMBL" id="MNPL01005852">
    <property type="protein sequence ID" value="OQR75754.1"/>
    <property type="molecule type" value="Genomic_DNA"/>
</dbReference>
<dbReference type="SMART" id="SM00631">
    <property type="entry name" value="Zn_pept"/>
    <property type="match status" value="1"/>
</dbReference>
<evidence type="ECO:0000256" key="9">
    <source>
        <dbReference type="ARBA" id="ARBA00023049"/>
    </source>
</evidence>
<comment type="caution">
    <text evidence="12">The sequence shown here is derived from an EMBL/GenBank/DDBJ whole genome shotgun (WGS) entry which is preliminary data.</text>
</comment>
<dbReference type="GO" id="GO:0006508">
    <property type="term" value="P:proteolysis"/>
    <property type="evidence" value="ECO:0007669"/>
    <property type="project" value="UniProtKB-KW"/>
</dbReference>
<proteinExistence type="inferred from homology"/>
<evidence type="ECO:0000313" key="12">
    <source>
        <dbReference type="EMBL" id="OQR75754.1"/>
    </source>
</evidence>
<accession>A0A1V9XQI1</accession>
<dbReference type="GO" id="GO:0004181">
    <property type="term" value="F:metallocarboxypeptidase activity"/>
    <property type="evidence" value="ECO:0007669"/>
    <property type="project" value="InterPro"/>
</dbReference>
<dbReference type="GO" id="GO:0008270">
    <property type="term" value="F:zinc ion binding"/>
    <property type="evidence" value="ECO:0007669"/>
    <property type="project" value="InterPro"/>
</dbReference>
<evidence type="ECO:0000259" key="11">
    <source>
        <dbReference type="PROSITE" id="PS52035"/>
    </source>
</evidence>
<gene>
    <name evidence="12" type="ORF">BIW11_08222</name>
</gene>
<dbReference type="PROSITE" id="PS52035">
    <property type="entry name" value="PEPTIDASE_M14"/>
    <property type="match status" value="1"/>
</dbReference>
<keyword evidence="9" id="KW-0482">Metalloprotease</keyword>
<keyword evidence="5" id="KW-0479">Metal-binding</keyword>
<name>A0A1V9XQI1_9ACAR</name>
<evidence type="ECO:0000256" key="5">
    <source>
        <dbReference type="ARBA" id="ARBA00022723"/>
    </source>
</evidence>
<reference evidence="12 13" key="1">
    <citation type="journal article" date="2017" name="Gigascience">
        <title>Draft genome of the honey bee ectoparasitic mite, Tropilaelaps mercedesae, is shaped by the parasitic life history.</title>
        <authorList>
            <person name="Dong X."/>
            <person name="Armstrong S.D."/>
            <person name="Xia D."/>
            <person name="Makepeace B.L."/>
            <person name="Darby A.C."/>
            <person name="Kadowaki T."/>
        </authorList>
    </citation>
    <scope>NUCLEOTIDE SEQUENCE [LARGE SCALE GENOMIC DNA]</scope>
    <source>
        <strain evidence="12">Wuxi-XJTLU</strain>
    </source>
</reference>
<dbReference type="Proteomes" id="UP000192247">
    <property type="component" value="Unassembled WGS sequence"/>
</dbReference>
<comment type="cofactor">
    <cofactor evidence="1">
        <name>Zn(2+)</name>
        <dbReference type="ChEBI" id="CHEBI:29105"/>
    </cofactor>
</comment>
<protein>
    <submittedName>
        <fullName evidence="12">Carboxypeptidase B-like</fullName>
    </submittedName>
</protein>
<sequence>MESLYRNIENIQVWVDEAFDNSTSGTSVSTKHEKIHTYTNESYARYLTAKKFFAIARALIQPKMFPTFVAAHLVSTLVHMGNTSHRLTQCCLNETYCISVDTDRYPDLLLKPSTTPPPLFHDPIGWGPPELHTLPTFNRSKSPFLEGFYLNKFHGIDQIYRFLEAITESSKLATLLNLGFTFETRPLLGLMITSRVRPDPRDPEAPPVVFVECGMHAREWTAPAACLLVIHQLVSHYDKDTEVRRMVDDFEWRIFPVMNPDGYAYSMSVDRLWKKNRSRPRPIEQDPFQAEETPALNCSGVDLNRNFDTAQFCENANLQDPCGPDYCGRHPFSELETRALRDHILGLRRARSRQSRIQFYFSVHSYAQLWIFPHGHRNGSLSLEERRRLEGVSRGAVHEISKIKGGFGQWRYGNITQLLGYTGPGASTDWAFDSAGVFYSFAIELGPHSSVGEAFGYTVSEQQIPRSATELWIGLKYCTLNY</sequence>
<dbReference type="STRING" id="418985.A0A1V9XQI1"/>
<evidence type="ECO:0000256" key="8">
    <source>
        <dbReference type="ARBA" id="ARBA00022833"/>
    </source>
</evidence>
<evidence type="ECO:0000256" key="7">
    <source>
        <dbReference type="ARBA" id="ARBA00022801"/>
    </source>
</evidence>
<keyword evidence="8" id="KW-0862">Zinc</keyword>
<evidence type="ECO:0000256" key="3">
    <source>
        <dbReference type="ARBA" id="ARBA00022645"/>
    </source>
</evidence>
<evidence type="ECO:0000256" key="10">
    <source>
        <dbReference type="PROSITE-ProRule" id="PRU01379"/>
    </source>
</evidence>
<evidence type="ECO:0000313" key="13">
    <source>
        <dbReference type="Proteomes" id="UP000192247"/>
    </source>
</evidence>
<dbReference type="InParanoid" id="A0A1V9XQI1"/>
<dbReference type="OrthoDB" id="6416026at2759"/>
<dbReference type="InterPro" id="IPR000834">
    <property type="entry name" value="Peptidase_M14"/>
</dbReference>
<organism evidence="12 13">
    <name type="scientific">Tropilaelaps mercedesae</name>
    <dbReference type="NCBI Taxonomy" id="418985"/>
    <lineage>
        <taxon>Eukaryota</taxon>
        <taxon>Metazoa</taxon>
        <taxon>Ecdysozoa</taxon>
        <taxon>Arthropoda</taxon>
        <taxon>Chelicerata</taxon>
        <taxon>Arachnida</taxon>
        <taxon>Acari</taxon>
        <taxon>Parasitiformes</taxon>
        <taxon>Mesostigmata</taxon>
        <taxon>Gamasina</taxon>
        <taxon>Dermanyssoidea</taxon>
        <taxon>Laelapidae</taxon>
        <taxon>Tropilaelaps</taxon>
    </lineage>
</organism>
<dbReference type="PANTHER" id="PTHR11705">
    <property type="entry name" value="PROTEASE FAMILY M14 CARBOXYPEPTIDASE A,B"/>
    <property type="match status" value="1"/>
</dbReference>
<evidence type="ECO:0000256" key="2">
    <source>
        <dbReference type="ARBA" id="ARBA00005988"/>
    </source>
</evidence>
<dbReference type="FunFam" id="3.40.630.10:FF:000084">
    <property type="entry name" value="Carboxypeptidase B2"/>
    <property type="match status" value="1"/>
</dbReference>
<dbReference type="Pfam" id="PF00246">
    <property type="entry name" value="Peptidase_M14"/>
    <property type="match status" value="1"/>
</dbReference>
<dbReference type="GO" id="GO:0005615">
    <property type="term" value="C:extracellular space"/>
    <property type="evidence" value="ECO:0007669"/>
    <property type="project" value="TreeGrafter"/>
</dbReference>
<feature type="active site" description="Proton donor/acceptor" evidence="10">
    <location>
        <position position="444"/>
    </location>
</feature>
<dbReference type="PRINTS" id="PR00765">
    <property type="entry name" value="CRBOXYPTASEA"/>
</dbReference>
<keyword evidence="4" id="KW-0645">Protease</keyword>
<evidence type="ECO:0000256" key="1">
    <source>
        <dbReference type="ARBA" id="ARBA00001947"/>
    </source>
</evidence>
<dbReference type="AlphaFoldDB" id="A0A1V9XQI1"/>
<evidence type="ECO:0000256" key="4">
    <source>
        <dbReference type="ARBA" id="ARBA00022670"/>
    </source>
</evidence>
<dbReference type="Gene3D" id="3.40.630.10">
    <property type="entry name" value="Zn peptidases"/>
    <property type="match status" value="1"/>
</dbReference>
<dbReference type="PANTHER" id="PTHR11705:SF140">
    <property type="entry name" value="FI02848P-RELATED"/>
    <property type="match status" value="1"/>
</dbReference>
<evidence type="ECO:0000256" key="6">
    <source>
        <dbReference type="ARBA" id="ARBA00022729"/>
    </source>
</evidence>
<keyword evidence="3 12" id="KW-0121">Carboxypeptidase</keyword>
<feature type="domain" description="Peptidase M14" evidence="11">
    <location>
        <begin position="152"/>
        <end position="482"/>
    </location>
</feature>
<comment type="similarity">
    <text evidence="2 10">Belongs to the peptidase M14 family.</text>
</comment>
<keyword evidence="7" id="KW-0378">Hydrolase</keyword>
<keyword evidence="13" id="KW-1185">Reference proteome</keyword>
<keyword evidence="6" id="KW-0732">Signal</keyword>
<dbReference type="SUPFAM" id="SSF53187">
    <property type="entry name" value="Zn-dependent exopeptidases"/>
    <property type="match status" value="1"/>
</dbReference>